<dbReference type="EMBL" id="JAKELL010000058">
    <property type="protein sequence ID" value="KAH8986028.1"/>
    <property type="molecule type" value="Genomic_DNA"/>
</dbReference>
<dbReference type="Pfam" id="PF09286">
    <property type="entry name" value="Pro-kuma_activ"/>
    <property type="match status" value="1"/>
</dbReference>
<organism evidence="3 4">
    <name type="scientific">Lactarius akahatsu</name>
    <dbReference type="NCBI Taxonomy" id="416441"/>
    <lineage>
        <taxon>Eukaryota</taxon>
        <taxon>Fungi</taxon>
        <taxon>Dikarya</taxon>
        <taxon>Basidiomycota</taxon>
        <taxon>Agaricomycotina</taxon>
        <taxon>Agaricomycetes</taxon>
        <taxon>Russulales</taxon>
        <taxon>Russulaceae</taxon>
        <taxon>Lactarius</taxon>
    </lineage>
</organism>
<dbReference type="GO" id="GO:0008240">
    <property type="term" value="F:tripeptidyl-peptidase activity"/>
    <property type="evidence" value="ECO:0007669"/>
    <property type="project" value="TreeGrafter"/>
</dbReference>
<dbReference type="Gene3D" id="3.40.50.200">
    <property type="entry name" value="Peptidase S8/S53 domain"/>
    <property type="match status" value="1"/>
</dbReference>
<dbReference type="PANTHER" id="PTHR14218:SF15">
    <property type="entry name" value="TRIPEPTIDYL-PEPTIDASE 1"/>
    <property type="match status" value="1"/>
</dbReference>
<evidence type="ECO:0000256" key="1">
    <source>
        <dbReference type="SAM" id="MobiDB-lite"/>
    </source>
</evidence>
<accession>A0AAD4QB17</accession>
<gene>
    <name evidence="3" type="ORF">EDB92DRAFT_1802191</name>
</gene>
<comment type="caution">
    <text evidence="3">The sequence shown here is derived from an EMBL/GenBank/DDBJ whole genome shotgun (WGS) entry which is preliminary data.</text>
</comment>
<dbReference type="Proteomes" id="UP001201163">
    <property type="component" value="Unassembled WGS sequence"/>
</dbReference>
<feature type="region of interest" description="Disordered" evidence="1">
    <location>
        <begin position="247"/>
        <end position="269"/>
    </location>
</feature>
<dbReference type="AlphaFoldDB" id="A0AAD4QB17"/>
<protein>
    <recommendedName>
        <fullName evidence="2">Peptidase S53 activation domain-containing protein</fullName>
    </recommendedName>
</protein>
<feature type="compositionally biased region" description="Polar residues" evidence="1">
    <location>
        <begin position="249"/>
        <end position="269"/>
    </location>
</feature>
<dbReference type="GO" id="GO:0006508">
    <property type="term" value="P:proteolysis"/>
    <property type="evidence" value="ECO:0007669"/>
    <property type="project" value="InterPro"/>
</dbReference>
<feature type="non-terminal residue" evidence="3">
    <location>
        <position position="1"/>
    </location>
</feature>
<evidence type="ECO:0000313" key="3">
    <source>
        <dbReference type="EMBL" id="KAH8986028.1"/>
    </source>
</evidence>
<proteinExistence type="predicted"/>
<dbReference type="GO" id="GO:0004252">
    <property type="term" value="F:serine-type endopeptidase activity"/>
    <property type="evidence" value="ECO:0007669"/>
    <property type="project" value="InterPro"/>
</dbReference>
<reference evidence="3" key="1">
    <citation type="submission" date="2022-01" db="EMBL/GenBank/DDBJ databases">
        <title>Comparative genomics reveals a dynamic genome evolution in the ectomycorrhizal milk-cap (Lactarius) mushrooms.</title>
        <authorList>
            <consortium name="DOE Joint Genome Institute"/>
            <person name="Lebreton A."/>
            <person name="Tang N."/>
            <person name="Kuo A."/>
            <person name="LaButti K."/>
            <person name="Drula E."/>
            <person name="Barry K."/>
            <person name="Clum A."/>
            <person name="Lipzen A."/>
            <person name="Mousain D."/>
            <person name="Ng V."/>
            <person name="Wang R."/>
            <person name="Wang X."/>
            <person name="Dai Y."/>
            <person name="Henrissat B."/>
            <person name="Grigoriev I.V."/>
            <person name="Guerin-Laguette A."/>
            <person name="Yu F."/>
            <person name="Martin F.M."/>
        </authorList>
    </citation>
    <scope>NUCLEOTIDE SEQUENCE</scope>
    <source>
        <strain evidence="3">QP</strain>
    </source>
</reference>
<dbReference type="InterPro" id="IPR050819">
    <property type="entry name" value="Tripeptidyl-peptidase_I"/>
</dbReference>
<dbReference type="InterPro" id="IPR015366">
    <property type="entry name" value="S53_propep"/>
</dbReference>
<dbReference type="PANTHER" id="PTHR14218">
    <property type="entry name" value="PROTEASE S8 TRIPEPTIDYL PEPTIDASE I CLN2"/>
    <property type="match status" value="1"/>
</dbReference>
<evidence type="ECO:0000313" key="4">
    <source>
        <dbReference type="Proteomes" id="UP001201163"/>
    </source>
</evidence>
<dbReference type="InterPro" id="IPR036852">
    <property type="entry name" value="Peptidase_S8/S53_dom_sf"/>
</dbReference>
<evidence type="ECO:0000259" key="2">
    <source>
        <dbReference type="Pfam" id="PF09286"/>
    </source>
</evidence>
<sequence>APHASSVDAVHGWLKSHGMPVQKEACHQSPAGDWVTGPLPPPVPPAVPTCAQAENMLGTVTHVLGVPRKHTQEGDILVRTTEYRDSLQAPAHLDKHIELIQPTTAFNRAKRQRTTFRFSPAHNAAPLSSDKNISLHACNTTITASCLKQLYNDVGFVPRAEDNTIAITAYSEQFANLAHLQAFYEEQVPQALNTYFTPVSVKDGLNSQHLSQAGAEANLDLQFGFGISYPIPRTFCSTDGRPLFIPDANTPTNTNESYSVVSNHPPTRG</sequence>
<name>A0AAD4QB17_9AGAM</name>
<keyword evidence="4" id="KW-1185">Reference proteome</keyword>
<feature type="domain" description="Peptidase S53 activation" evidence="2">
    <location>
        <begin position="1"/>
        <end position="106"/>
    </location>
</feature>